<dbReference type="NCBIfam" id="TIGR02414">
    <property type="entry name" value="pepN_proteo"/>
    <property type="match status" value="1"/>
</dbReference>
<dbReference type="InterPro" id="IPR037144">
    <property type="entry name" value="Peptidase_M1_pepN_C_sf"/>
</dbReference>
<dbReference type="SUPFAM" id="SSF55486">
    <property type="entry name" value="Metalloproteases ('zincins'), catalytic domain"/>
    <property type="match status" value="1"/>
</dbReference>
<dbReference type="Gene3D" id="3.30.2010.30">
    <property type="match status" value="1"/>
</dbReference>
<reference evidence="17" key="1">
    <citation type="submission" date="2022-05" db="EMBL/GenBank/DDBJ databases">
        <title>Sphingomonas sp. strain RMG20 Genome sequencing and assembly.</title>
        <authorList>
            <person name="Kim I."/>
        </authorList>
    </citation>
    <scope>NUCLEOTIDE SEQUENCE</scope>
    <source>
        <strain evidence="17">RMG20</strain>
    </source>
</reference>
<evidence type="ECO:0000259" key="14">
    <source>
        <dbReference type="Pfam" id="PF11940"/>
    </source>
</evidence>
<dbReference type="RefSeq" id="WP_250750299.1">
    <property type="nucleotide sequence ID" value="NZ_CP098401.1"/>
</dbReference>
<protein>
    <recommendedName>
        <fullName evidence="5 12">Aminopeptidase N</fullName>
        <ecNumber evidence="4 12">3.4.11.2</ecNumber>
    </recommendedName>
</protein>
<proteinExistence type="inferred from homology"/>
<evidence type="ECO:0000256" key="7">
    <source>
        <dbReference type="ARBA" id="ARBA00022670"/>
    </source>
</evidence>
<dbReference type="InterPro" id="IPR045357">
    <property type="entry name" value="Aminopeptidase_N-like_N"/>
</dbReference>
<dbReference type="Gene3D" id="2.60.40.1840">
    <property type="match status" value="1"/>
</dbReference>
<keyword evidence="10" id="KW-0862">Zinc</keyword>
<dbReference type="InterPro" id="IPR024601">
    <property type="entry name" value="Peptidase_M1_pepN_C"/>
</dbReference>
<evidence type="ECO:0000259" key="13">
    <source>
        <dbReference type="Pfam" id="PF01433"/>
    </source>
</evidence>
<dbReference type="Gene3D" id="2.60.40.1730">
    <property type="entry name" value="tricorn interacting facor f3 domain"/>
    <property type="match status" value="1"/>
</dbReference>
<dbReference type="Pfam" id="PF17432">
    <property type="entry name" value="DUF3458_C"/>
    <property type="match status" value="1"/>
</dbReference>
<organism evidence="17 18">
    <name type="scientific">Sphingomonas donggukensis</name>
    <dbReference type="NCBI Taxonomy" id="2949093"/>
    <lineage>
        <taxon>Bacteria</taxon>
        <taxon>Pseudomonadati</taxon>
        <taxon>Pseudomonadota</taxon>
        <taxon>Alphaproteobacteria</taxon>
        <taxon>Sphingomonadales</taxon>
        <taxon>Sphingomonadaceae</taxon>
        <taxon>Sphingomonas</taxon>
    </lineage>
</organism>
<evidence type="ECO:0000256" key="11">
    <source>
        <dbReference type="ARBA" id="ARBA00023049"/>
    </source>
</evidence>
<dbReference type="InterPro" id="IPR042097">
    <property type="entry name" value="Aminopeptidase_N-like_N_sf"/>
</dbReference>
<keyword evidence="8" id="KW-0479">Metal-binding</keyword>
<dbReference type="PANTHER" id="PTHR46322">
    <property type="entry name" value="PUROMYCIN-SENSITIVE AMINOPEPTIDASE"/>
    <property type="match status" value="1"/>
</dbReference>
<evidence type="ECO:0000313" key="17">
    <source>
        <dbReference type="EMBL" id="URW74964.1"/>
    </source>
</evidence>
<dbReference type="InterPro" id="IPR012779">
    <property type="entry name" value="Peptidase_M1_pepN"/>
</dbReference>
<dbReference type="EMBL" id="CP098401">
    <property type="protein sequence ID" value="URW74964.1"/>
    <property type="molecule type" value="Genomic_DNA"/>
</dbReference>
<comment type="cofactor">
    <cofactor evidence="2">
        <name>Zn(2+)</name>
        <dbReference type="ChEBI" id="CHEBI:29105"/>
    </cofactor>
</comment>
<evidence type="ECO:0000259" key="15">
    <source>
        <dbReference type="Pfam" id="PF17432"/>
    </source>
</evidence>
<feature type="domain" description="Peptidase M1 membrane alanine aminopeptidase" evidence="13">
    <location>
        <begin position="231"/>
        <end position="444"/>
    </location>
</feature>
<dbReference type="InterPro" id="IPR001930">
    <property type="entry name" value="Peptidase_M1"/>
</dbReference>
<evidence type="ECO:0000256" key="6">
    <source>
        <dbReference type="ARBA" id="ARBA00022438"/>
    </source>
</evidence>
<name>A0ABY4TSQ1_9SPHN</name>
<evidence type="ECO:0000259" key="16">
    <source>
        <dbReference type="Pfam" id="PF17900"/>
    </source>
</evidence>
<dbReference type="Proteomes" id="UP001055580">
    <property type="component" value="Chromosome"/>
</dbReference>
<dbReference type="InterPro" id="IPR035414">
    <property type="entry name" value="Peptidase_M1_pepN_Ig-like"/>
</dbReference>
<sequence>MDVIATASPAPTTIHRADYRPPDWLVPEIALEFDLAPAATRVRATLSVTRNGAHDRPLRLDGDALTPLSVTVDGAPVSWEMDGGDLVLALGGDAHSITTEVELSPETNTQLMGLYASGGLLCTQCEAEGFRRITFFPDRPDVLARYSVRMTADKARFPILLANGDPVGSGNLDDGRHWAEWNDPFPKPSYLFALVAGDLVANRSTFVTRSGREVQLGIWVRAADLPKTDHALQALETSMRWDEQVYGREYDLDVFNIVAVDDFNFGAMENKGLNIFNSRYILADPDTATDYDYDGIAAVVAHEYFHNWSGNRVTCRDWFQLSLKEGFTVYRDQSFSADQGSPAVKRIEDVRGLRAAQFPEDAGPLAHPIRPDSYMEISNFYTATIYNKGAEVIRMMATLLGAQKFRAGTDLYFDRFDGTAATCEDFVASMEEAGDTDLSQFRRWYSQAGTPRVTASISHEQGSGRALLTLAQAVPPTPGQPDKAPMVLPLKLRLFGSETGAPLGPERLVVLSDARAEVVFEGVSERPLLSINRGFSAPVIVETDRSAADLAFLSAHDDDPFARYEAMQQLMLDTLVAAVATGRGDHAAVIAAVKNTLTDAKLDHAFIAEAVLLPSESFVGDQMGVVDPDAIFRAREALRRDLGQRLESEWRAAYDATRAGAFAYTPAAKGDRRLKTVALGYIAAGGASDAAHLAFRQFEAADNMTDRQGALVTLTSGTSDERVAALDIFYNRYADNPLVLDKWFQVQALSSRDDALAAVEELARHKDFTLANPNRARALVGAFGVNQRAFHDLSGRGYRFLADQLIALDKLNPQTAAKLLPPLGRWKRFDVARAALMKAELHRILATPGLSKDMFEQASKSLD</sequence>
<dbReference type="InterPro" id="IPR027268">
    <property type="entry name" value="Peptidase_M4/M1_CTD_sf"/>
</dbReference>
<evidence type="ECO:0000256" key="1">
    <source>
        <dbReference type="ARBA" id="ARBA00000098"/>
    </source>
</evidence>
<evidence type="ECO:0000256" key="10">
    <source>
        <dbReference type="ARBA" id="ARBA00022833"/>
    </source>
</evidence>
<keyword evidence="11" id="KW-0482">Metalloprotease</keyword>
<dbReference type="Pfam" id="PF01433">
    <property type="entry name" value="Peptidase_M1"/>
    <property type="match status" value="1"/>
</dbReference>
<accession>A0ABY4TSQ1</accession>
<evidence type="ECO:0000256" key="3">
    <source>
        <dbReference type="ARBA" id="ARBA00010136"/>
    </source>
</evidence>
<dbReference type="Gene3D" id="1.25.50.10">
    <property type="entry name" value="Peptidase M1, alanyl aminopeptidase, C-terminal domain"/>
    <property type="match status" value="1"/>
</dbReference>
<evidence type="ECO:0000256" key="4">
    <source>
        <dbReference type="ARBA" id="ARBA00012564"/>
    </source>
</evidence>
<dbReference type="EC" id="3.4.11.2" evidence="4 12"/>
<dbReference type="Pfam" id="PF11940">
    <property type="entry name" value="DUF3458"/>
    <property type="match status" value="1"/>
</dbReference>
<evidence type="ECO:0000256" key="5">
    <source>
        <dbReference type="ARBA" id="ARBA00015611"/>
    </source>
</evidence>
<gene>
    <name evidence="17" type="primary">pepN</name>
    <name evidence="17" type="ORF">M9980_10365</name>
</gene>
<keyword evidence="18" id="KW-1185">Reference proteome</keyword>
<feature type="domain" description="Aminopeptidase N-like N-terminal" evidence="16">
    <location>
        <begin position="94"/>
        <end position="191"/>
    </location>
</feature>
<comment type="catalytic activity">
    <reaction evidence="1">
        <text>Release of an N-terminal amino acid, Xaa-|-Yaa- from a peptide, amide or arylamide. Xaa is preferably Ala, but may be most amino acids including Pro (slow action). When a terminal hydrophobic residue is followed by a prolyl residue, the two may be released as an intact Xaa-Pro dipeptide.</text>
        <dbReference type="EC" id="3.4.11.2"/>
    </reaction>
</comment>
<keyword evidence="9 17" id="KW-0378">Hydrolase</keyword>
<dbReference type="InterPro" id="IPR038438">
    <property type="entry name" value="PepN_Ig-like_sf"/>
</dbReference>
<evidence type="ECO:0000256" key="2">
    <source>
        <dbReference type="ARBA" id="ARBA00001947"/>
    </source>
</evidence>
<dbReference type="GO" id="GO:0016285">
    <property type="term" value="F:alanyl aminopeptidase activity"/>
    <property type="evidence" value="ECO:0007669"/>
    <property type="project" value="UniProtKB-EC"/>
</dbReference>
<evidence type="ECO:0000256" key="8">
    <source>
        <dbReference type="ARBA" id="ARBA00022723"/>
    </source>
</evidence>
<evidence type="ECO:0000256" key="12">
    <source>
        <dbReference type="NCBIfam" id="TIGR02414"/>
    </source>
</evidence>
<dbReference type="CDD" id="cd09600">
    <property type="entry name" value="M1_APN"/>
    <property type="match status" value="1"/>
</dbReference>
<comment type="similarity">
    <text evidence="3">Belongs to the peptidase M1 family.</text>
</comment>
<dbReference type="SUPFAM" id="SSF63737">
    <property type="entry name" value="Leukotriene A4 hydrolase N-terminal domain"/>
    <property type="match status" value="1"/>
</dbReference>
<dbReference type="PANTHER" id="PTHR46322:SF1">
    <property type="entry name" value="PUROMYCIN-SENSITIVE AMINOPEPTIDASE"/>
    <property type="match status" value="1"/>
</dbReference>
<keyword evidence="6 17" id="KW-0031">Aminopeptidase</keyword>
<evidence type="ECO:0000256" key="9">
    <source>
        <dbReference type="ARBA" id="ARBA00022801"/>
    </source>
</evidence>
<keyword evidence="7" id="KW-0645">Protease</keyword>
<evidence type="ECO:0000313" key="18">
    <source>
        <dbReference type="Proteomes" id="UP001055580"/>
    </source>
</evidence>
<feature type="domain" description="Peptidase M1 alanyl aminopeptidase Ig-like fold" evidence="14">
    <location>
        <begin position="449"/>
        <end position="543"/>
    </location>
</feature>
<dbReference type="InterPro" id="IPR014782">
    <property type="entry name" value="Peptidase_M1_dom"/>
</dbReference>
<dbReference type="Pfam" id="PF17900">
    <property type="entry name" value="Peptidase_M1_N"/>
    <property type="match status" value="1"/>
</dbReference>
<dbReference type="PRINTS" id="PR00756">
    <property type="entry name" value="ALADIPTASE"/>
</dbReference>
<feature type="domain" description="Peptidase M1 alanyl aminopeptidase C-terminal" evidence="15">
    <location>
        <begin position="548"/>
        <end position="862"/>
    </location>
</feature>
<dbReference type="Gene3D" id="1.10.390.10">
    <property type="entry name" value="Neutral Protease Domain 2"/>
    <property type="match status" value="1"/>
</dbReference>